<dbReference type="Proteomes" id="UP000053144">
    <property type="component" value="Chromosome 10"/>
</dbReference>
<dbReference type="EMBL" id="CM003380">
    <property type="protein sequence ID" value="KOM56630.1"/>
    <property type="molecule type" value="Genomic_DNA"/>
</dbReference>
<dbReference type="AlphaFoldDB" id="A0A0L9VNI9"/>
<evidence type="ECO:0000313" key="3">
    <source>
        <dbReference type="Proteomes" id="UP000053144"/>
    </source>
</evidence>
<accession>A0A0L9VNI9</accession>
<dbReference type="GO" id="GO:0048364">
    <property type="term" value="P:root development"/>
    <property type="evidence" value="ECO:0007669"/>
    <property type="project" value="InterPro"/>
</dbReference>
<dbReference type="PANTHER" id="PTHR35989:SF1">
    <property type="entry name" value="MEDIATOR OF RNA POLYMERASE II TRANSCRIPTION SUBUNIT 32"/>
    <property type="match status" value="1"/>
</dbReference>
<dbReference type="GO" id="GO:0010150">
    <property type="term" value="P:leaf senescence"/>
    <property type="evidence" value="ECO:0007669"/>
    <property type="project" value="InterPro"/>
</dbReference>
<sequence length="552" mass="61230">MLPHTKRATDDAEAELNGEVDGMGLESTICLAISRVGVYHATDKFAVGELAHVIGTELLAESSVRPGRDLATAPTRLKMPPKMSGTLASPQLLSFALLKLLSLVHFHHRRGEPPFEAFDVCNRSTRLLAWSAEVLWWPVLRLYRSIAVVVRPSIVVIFLNRRQSPSTSLPSPPSSLLSTPLIPSSVAVCWRPEFRRSFAGFPCCPIPRGATHPVRLLYKLRLRVWFDTKAIVNINGILRETSAAGVRAHQTRVFVRGRSGNTGNATENERPFTLHDRTRWFILILLGGFYVFATLESRELSVPLCARNGLASNILIEKKKGMWMRMRPCVIFIPERSWICSNKNLRIYLVNTSSPMDNVVDSLNNAYQDFVSAAANVLEVKENAGFVKTTATDTALENFKQNRHHSRPSQPLLSPPLFAAIVANFATASRHCRRRRHCRPPSQFRRVTCGSGPSLRATANHAGFESQFSVTRRYAALLSGHSVVGRRPPSQFRPVTSKSGASPRATANPAGNKTRLLSTRLHAPPLSIRSRARGYHAPASRCQNQIAPLRVV</sequence>
<dbReference type="GO" id="GO:0016592">
    <property type="term" value="C:mediator complex"/>
    <property type="evidence" value="ECO:0007669"/>
    <property type="project" value="InterPro"/>
</dbReference>
<dbReference type="GO" id="GO:0006355">
    <property type="term" value="P:regulation of DNA-templated transcription"/>
    <property type="evidence" value="ECO:0007669"/>
    <property type="project" value="InterPro"/>
</dbReference>
<evidence type="ECO:0000256" key="1">
    <source>
        <dbReference type="SAM" id="MobiDB-lite"/>
    </source>
</evidence>
<feature type="region of interest" description="Disordered" evidence="1">
    <location>
        <begin position="485"/>
        <end position="512"/>
    </location>
</feature>
<name>A0A0L9VNI9_PHAAN</name>
<organism evidence="2 3">
    <name type="scientific">Phaseolus angularis</name>
    <name type="common">Azuki bean</name>
    <name type="synonym">Vigna angularis</name>
    <dbReference type="NCBI Taxonomy" id="3914"/>
    <lineage>
        <taxon>Eukaryota</taxon>
        <taxon>Viridiplantae</taxon>
        <taxon>Streptophyta</taxon>
        <taxon>Embryophyta</taxon>
        <taxon>Tracheophyta</taxon>
        <taxon>Spermatophyta</taxon>
        <taxon>Magnoliopsida</taxon>
        <taxon>eudicotyledons</taxon>
        <taxon>Gunneridae</taxon>
        <taxon>Pentapetalae</taxon>
        <taxon>rosids</taxon>
        <taxon>fabids</taxon>
        <taxon>Fabales</taxon>
        <taxon>Fabaceae</taxon>
        <taxon>Papilionoideae</taxon>
        <taxon>50 kb inversion clade</taxon>
        <taxon>NPAAA clade</taxon>
        <taxon>indigoferoid/millettioid clade</taxon>
        <taxon>Phaseoleae</taxon>
        <taxon>Vigna</taxon>
    </lineage>
</organism>
<reference evidence="3" key="1">
    <citation type="journal article" date="2015" name="Proc. Natl. Acad. Sci. U.S.A.">
        <title>Genome sequencing of adzuki bean (Vigna angularis) provides insight into high starch and low fat accumulation and domestication.</title>
        <authorList>
            <person name="Yang K."/>
            <person name="Tian Z."/>
            <person name="Chen C."/>
            <person name="Luo L."/>
            <person name="Zhao B."/>
            <person name="Wang Z."/>
            <person name="Yu L."/>
            <person name="Li Y."/>
            <person name="Sun Y."/>
            <person name="Li W."/>
            <person name="Chen Y."/>
            <person name="Li Y."/>
            <person name="Zhang Y."/>
            <person name="Ai D."/>
            <person name="Zhao J."/>
            <person name="Shang C."/>
            <person name="Ma Y."/>
            <person name="Wu B."/>
            <person name="Wang M."/>
            <person name="Gao L."/>
            <person name="Sun D."/>
            <person name="Zhang P."/>
            <person name="Guo F."/>
            <person name="Wang W."/>
            <person name="Li Y."/>
            <person name="Wang J."/>
            <person name="Varshney R.K."/>
            <person name="Wang J."/>
            <person name="Ling H.Q."/>
            <person name="Wan P."/>
        </authorList>
    </citation>
    <scope>NUCLEOTIDE SEQUENCE</scope>
    <source>
        <strain evidence="3">cv. Jingnong 6</strain>
    </source>
</reference>
<protein>
    <submittedName>
        <fullName evidence="2">Uncharacterized protein</fullName>
    </submittedName>
</protein>
<proteinExistence type="predicted"/>
<dbReference type="PANTHER" id="PTHR35989">
    <property type="entry name" value="MEDIATOR OF RNA POLYMERASE II TRANSCRIPTION SUBUNIT 32"/>
    <property type="match status" value="1"/>
</dbReference>
<gene>
    <name evidence="2" type="ORF">LR48_Vigan10g252200</name>
</gene>
<evidence type="ECO:0000313" key="2">
    <source>
        <dbReference type="EMBL" id="KOM56630.1"/>
    </source>
</evidence>
<dbReference type="GO" id="GO:0009631">
    <property type="term" value="P:cold acclimation"/>
    <property type="evidence" value="ECO:0007669"/>
    <property type="project" value="InterPro"/>
</dbReference>
<dbReference type="Gramene" id="KOM56630">
    <property type="protein sequence ID" value="KOM56630"/>
    <property type="gene ID" value="LR48_Vigan10g252200"/>
</dbReference>
<dbReference type="InterPro" id="IPR033244">
    <property type="entry name" value="MED32"/>
</dbReference>